<accession>A0A812DG98</accession>
<name>A0A812DG98_ACAPH</name>
<reference evidence="1" key="1">
    <citation type="submission" date="2021-01" db="EMBL/GenBank/DDBJ databases">
        <authorList>
            <person name="Li R."/>
            <person name="Bekaert M."/>
        </authorList>
    </citation>
    <scope>NUCLEOTIDE SEQUENCE</scope>
    <source>
        <strain evidence="1">Farmed</strain>
    </source>
</reference>
<gene>
    <name evidence="1" type="ORF">SPHA_54786</name>
</gene>
<dbReference type="Proteomes" id="UP000597762">
    <property type="component" value="Unassembled WGS sequence"/>
</dbReference>
<dbReference type="EMBL" id="CAHIKZ030003599">
    <property type="protein sequence ID" value="CAE1302098.1"/>
    <property type="molecule type" value="Genomic_DNA"/>
</dbReference>
<keyword evidence="2" id="KW-1185">Reference proteome</keyword>
<comment type="caution">
    <text evidence="1">The sequence shown here is derived from an EMBL/GenBank/DDBJ whole genome shotgun (WGS) entry which is preliminary data.</text>
</comment>
<sequence>MTLFSRTSNPFLPSIRVRVVPFGVVHLSPARTGSSQVTRSLQLAEKCPTTPHVHHLRSLTCHPASYFFTGDPSAFPGPFSLSVGGTSVLTRFIPSLRSPSTVHHRALCLNSPQVVQLGPKDLGLVKPITQIPGSPIGNCLSLPVFFHLFFRIPYLDPLPVLLFHHYLDPPGVPTYTPSFSIPELLAGPSRFYGCDQADRSPLHVPVTQRVHIHIGQQGPLSRVANSGKVNAASPAILSHNSSLVSPSLFCSRNNFLPQWPYAHLRIPHQSGFKLGPRQGQVFFVRPPPINLDTCPVAAHLEARSTISWSERL</sequence>
<protein>
    <submittedName>
        <fullName evidence="1">Uncharacterized protein</fullName>
    </submittedName>
</protein>
<proteinExistence type="predicted"/>
<dbReference type="AlphaFoldDB" id="A0A812DG98"/>
<evidence type="ECO:0000313" key="2">
    <source>
        <dbReference type="Proteomes" id="UP000597762"/>
    </source>
</evidence>
<evidence type="ECO:0000313" key="1">
    <source>
        <dbReference type="EMBL" id="CAE1302098.1"/>
    </source>
</evidence>
<organism evidence="1 2">
    <name type="scientific">Acanthosepion pharaonis</name>
    <name type="common">Pharaoh cuttlefish</name>
    <name type="synonym">Sepia pharaonis</name>
    <dbReference type="NCBI Taxonomy" id="158019"/>
    <lineage>
        <taxon>Eukaryota</taxon>
        <taxon>Metazoa</taxon>
        <taxon>Spiralia</taxon>
        <taxon>Lophotrochozoa</taxon>
        <taxon>Mollusca</taxon>
        <taxon>Cephalopoda</taxon>
        <taxon>Coleoidea</taxon>
        <taxon>Decapodiformes</taxon>
        <taxon>Sepiida</taxon>
        <taxon>Sepiina</taxon>
        <taxon>Sepiidae</taxon>
        <taxon>Acanthosepion</taxon>
    </lineage>
</organism>